<dbReference type="Pfam" id="PF08700">
    <property type="entry name" value="VPS51_Exo84_N"/>
    <property type="match status" value="1"/>
</dbReference>
<keyword evidence="10" id="KW-1185">Reference proteome</keyword>
<keyword evidence="6" id="KW-0333">Golgi apparatus</keyword>
<proteinExistence type="inferred from homology"/>
<reference evidence="11" key="2">
    <citation type="submission" date="2019-11" db="UniProtKB">
        <authorList>
            <consortium name="WormBaseParasite"/>
        </authorList>
    </citation>
    <scope>IDENTIFICATION</scope>
</reference>
<evidence type="ECO:0000256" key="2">
    <source>
        <dbReference type="ARBA" id="ARBA00006653"/>
    </source>
</evidence>
<feature type="region of interest" description="Disordered" evidence="8">
    <location>
        <begin position="984"/>
        <end position="1006"/>
    </location>
</feature>
<dbReference type="GO" id="GO:0015031">
    <property type="term" value="P:protein transport"/>
    <property type="evidence" value="ECO:0007669"/>
    <property type="project" value="UniProtKB-KW"/>
</dbReference>
<evidence type="ECO:0000313" key="10">
    <source>
        <dbReference type="Proteomes" id="UP000267029"/>
    </source>
</evidence>
<sequence>MTEATVVELFENHSVDEVRRICADIRNDVESRKMELRFLVGERHRDVIEASDSILCMKEYSQFVTDKLAQLESACVYKSSALSTPSRVKDQKAQDPKKLIAAQLKLLLDVSEMIWTALDEFDYSAAVEYFLLGRHLAVKMQLTSEMLAAHVNARVLVKRQWVALDHIEGTIAAACRKQIALHNVTDDMLCQALAALLVLEDQTMRASLEEFLIGRTAALKGISGADDALDSQACVDVTQRLTVMARILMQTLESVNALYLPQGQICSLLSQMSKWSPREITGFAGENLFEHLPENVVNYRITSTNQSRQAKSPCPSPTEGTSDVEPSGILACPLSAECLTDPTNRWWQSTLDLCHQHLSTALNSISDLATFVEMRTTLLNLTANVKPLGRHVDLWCEIYQSAFLDRLQVLLETHLGAIFDEFEASLLHLAKPLDQVAAPSDDVDDNDVNSLEEKDLAAFVWSQSLSGTSSIVDLQPDNSTSLQVDGDSLSLAYFACLVGRRDLVPESPTSSTDSCVPGPLRWRLSRLLDGAAKTYAAFDWCDDRHHGNSRHELNQKRRLITPALKRICSKFNRRLCETVATAAKNAAGDETPVWKVLLGVVTRLLDRCCSMAKRAIVDLKEDGGMKSRGAFCVARACFALLDVYPGLGATVVAATAKLLTEESKSYTTWTDVQRLRQVWLSTSRKLRFIAARLAYVAVLQATVQGPALEVLYSKLVSAFSASGDPDQSLVAITSQWSEITLKPTHDNDDSGIKSSVIATLKIPSYPTWPLHEALLSLSKSLVHLSVHLLPGGSLTEALGLQLAEGLLSVYKRLTDDEKTPLTQPQALQLMFDIRFILRLFVWPLASTKNRSAASSQLEDLTDEELCHLIDAPPSVDGVSGLGHDLLARLERAVDPFDLEMSSERMNTNIGQAVHMSSLLYASISPASAGRCIEGLARATEDTSVGFLTLTPGSSLVGGSDGETAGSAVSFGLLPFSLSLVRPPPTLTRPLSQQPSPTTTLEKRKEVTVARTSATDYSWFSGLPFT</sequence>
<dbReference type="WBParaSite" id="MCU_005684-RA">
    <property type="protein sequence ID" value="MCU_005684-RA"/>
    <property type="gene ID" value="MCU_005684"/>
</dbReference>
<dbReference type="STRING" id="53468.A0A158QSR9"/>
<dbReference type="OrthoDB" id="46189at2759"/>
<comment type="similarity">
    <text evidence="2">Belongs to the COG1 family.</text>
</comment>
<evidence type="ECO:0000313" key="11">
    <source>
        <dbReference type="WBParaSite" id="MCU_005684-RA"/>
    </source>
</evidence>
<evidence type="ECO:0000256" key="7">
    <source>
        <dbReference type="ARBA" id="ARBA00023136"/>
    </source>
</evidence>
<evidence type="ECO:0000256" key="1">
    <source>
        <dbReference type="ARBA" id="ARBA00004395"/>
    </source>
</evidence>
<evidence type="ECO:0000256" key="3">
    <source>
        <dbReference type="ARBA" id="ARBA00020978"/>
    </source>
</evidence>
<evidence type="ECO:0000256" key="8">
    <source>
        <dbReference type="SAM" id="MobiDB-lite"/>
    </source>
</evidence>
<evidence type="ECO:0000256" key="6">
    <source>
        <dbReference type="ARBA" id="ARBA00023034"/>
    </source>
</evidence>
<comment type="subcellular location">
    <subcellularLocation>
        <location evidence="1">Golgi apparatus membrane</location>
        <topology evidence="1">Peripheral membrane protein</topology>
    </subcellularLocation>
</comment>
<accession>A0A158QSR9</accession>
<evidence type="ECO:0000256" key="5">
    <source>
        <dbReference type="ARBA" id="ARBA00022927"/>
    </source>
</evidence>
<evidence type="ECO:0000313" key="9">
    <source>
        <dbReference type="EMBL" id="VDD75271.1"/>
    </source>
</evidence>
<dbReference type="AlphaFoldDB" id="A0A158QSR9"/>
<name>A0A158QSR9_MESCO</name>
<dbReference type="GO" id="GO:0017119">
    <property type="term" value="C:Golgi transport complex"/>
    <property type="evidence" value="ECO:0007669"/>
    <property type="project" value="InterPro"/>
</dbReference>
<gene>
    <name evidence="9" type="ORF">MCOS_LOCUS1274</name>
</gene>
<dbReference type="PANTHER" id="PTHR31658:SF0">
    <property type="entry name" value="CONSERVED OLIGOMERIC GOLGI COMPLEX SUBUNIT 1"/>
    <property type="match status" value="1"/>
</dbReference>
<organism evidence="11">
    <name type="scientific">Mesocestoides corti</name>
    <name type="common">Flatworm</name>
    <dbReference type="NCBI Taxonomy" id="53468"/>
    <lineage>
        <taxon>Eukaryota</taxon>
        <taxon>Metazoa</taxon>
        <taxon>Spiralia</taxon>
        <taxon>Lophotrochozoa</taxon>
        <taxon>Platyhelminthes</taxon>
        <taxon>Cestoda</taxon>
        <taxon>Eucestoda</taxon>
        <taxon>Cyclophyllidea</taxon>
        <taxon>Mesocestoididae</taxon>
        <taxon>Mesocestoides</taxon>
    </lineage>
</organism>
<dbReference type="EMBL" id="UXSR01000147">
    <property type="protein sequence ID" value="VDD75271.1"/>
    <property type="molecule type" value="Genomic_DNA"/>
</dbReference>
<evidence type="ECO:0000256" key="4">
    <source>
        <dbReference type="ARBA" id="ARBA00022448"/>
    </source>
</evidence>
<dbReference type="GO" id="GO:0006891">
    <property type="term" value="P:intra-Golgi vesicle-mediated transport"/>
    <property type="evidence" value="ECO:0007669"/>
    <property type="project" value="InterPro"/>
</dbReference>
<keyword evidence="4" id="KW-0813">Transport</keyword>
<protein>
    <recommendedName>
        <fullName evidence="3">Conserved oligomeric Golgi complex subunit 1</fullName>
    </recommendedName>
</protein>
<reference evidence="9 10" key="1">
    <citation type="submission" date="2018-10" db="EMBL/GenBank/DDBJ databases">
        <authorList>
            <consortium name="Pathogen Informatics"/>
        </authorList>
    </citation>
    <scope>NUCLEOTIDE SEQUENCE [LARGE SCALE GENOMIC DNA]</scope>
</reference>
<dbReference type="Proteomes" id="UP000267029">
    <property type="component" value="Unassembled WGS sequence"/>
</dbReference>
<keyword evidence="5" id="KW-0653">Protein transport</keyword>
<dbReference type="GO" id="GO:0000139">
    <property type="term" value="C:Golgi membrane"/>
    <property type="evidence" value="ECO:0007669"/>
    <property type="project" value="UniProtKB-SubCell"/>
</dbReference>
<dbReference type="InterPro" id="IPR033370">
    <property type="entry name" value="COG1"/>
</dbReference>
<keyword evidence="7" id="KW-0472">Membrane</keyword>
<dbReference type="PANTHER" id="PTHR31658">
    <property type="entry name" value="CONSERVED OLIGOMERIC GOLGI COMPLEX SUBUNIT 1"/>
    <property type="match status" value="1"/>
</dbReference>